<feature type="transmembrane region" description="Helical" evidence="7">
    <location>
        <begin position="107"/>
        <end position="130"/>
    </location>
</feature>
<evidence type="ECO:0000256" key="7">
    <source>
        <dbReference type="SAM" id="Phobius"/>
    </source>
</evidence>
<dbReference type="OrthoDB" id="9810445at2"/>
<reference evidence="9 10" key="1">
    <citation type="submission" date="2019-03" db="EMBL/GenBank/DDBJ databases">
        <title>Genomic Encyclopedia of Type Strains, Phase IV (KMG-IV): sequencing the most valuable type-strain genomes for metagenomic binning, comparative biology and taxonomic classification.</title>
        <authorList>
            <person name="Goeker M."/>
        </authorList>
    </citation>
    <scope>NUCLEOTIDE SEQUENCE [LARGE SCALE GENOMIC DNA]</scope>
    <source>
        <strain evidence="9 10">DSM 103923</strain>
    </source>
</reference>
<feature type="domain" description="Peptidase M48" evidence="8">
    <location>
        <begin position="190"/>
        <end position="339"/>
    </location>
</feature>
<dbReference type="Gene3D" id="3.30.2010.10">
    <property type="entry name" value="Metalloproteases ('zincins'), catalytic domain"/>
    <property type="match status" value="1"/>
</dbReference>
<comment type="cofactor">
    <cofactor evidence="6">
        <name>Zn(2+)</name>
        <dbReference type="ChEBI" id="CHEBI:29105"/>
    </cofactor>
    <text evidence="6">Binds 1 zinc ion per subunit.</text>
</comment>
<sequence>MNAFDLQLFAPGQPAAGVRARGRCVGGRLHLEAEGLSLEVPAQAIQARAAGFDGRQWLLEWDAVEGRCSAMLHGEAAIQALRESAPASLAGQLQVARRGERDLRRRFQLALAAAGLVLALPFLALLAFWLNAERIADWAADRVSLNQEQYLGDMAFAQMRPQLKLIEQGPALDMVSGIGRRLTAGSRYRYQWFVAQDKQVNAFAMPGGYVVVFSGLIEQAKTPEEIAGVLAHEVQHVELRHSLKNLLHGLGWRAVLALTLGDFAGAVWANLAEELGRLKFGRDLEREADLKGLAALQRAGIAPEGMAGFFEQMARQDGGRIALLSSHPASDERLAAIRAAIAAQGVYPSRPLNYDLAAIKARL</sequence>
<dbReference type="EMBL" id="SLZY01000004">
    <property type="protein sequence ID" value="TCS72667.1"/>
    <property type="molecule type" value="Genomic_DNA"/>
</dbReference>
<dbReference type="CDD" id="cd07332">
    <property type="entry name" value="M48C_Oma1_like"/>
    <property type="match status" value="1"/>
</dbReference>
<evidence type="ECO:0000256" key="2">
    <source>
        <dbReference type="ARBA" id="ARBA00022723"/>
    </source>
</evidence>
<evidence type="ECO:0000313" key="9">
    <source>
        <dbReference type="EMBL" id="TCS72667.1"/>
    </source>
</evidence>
<keyword evidence="7" id="KW-0812">Transmembrane</keyword>
<dbReference type="Proteomes" id="UP000295135">
    <property type="component" value="Unassembled WGS sequence"/>
</dbReference>
<keyword evidence="3 6" id="KW-0378">Hydrolase</keyword>
<dbReference type="GO" id="GO:0004222">
    <property type="term" value="F:metalloendopeptidase activity"/>
    <property type="evidence" value="ECO:0007669"/>
    <property type="project" value="InterPro"/>
</dbReference>
<accession>A0A4R3JZ59</accession>
<dbReference type="Pfam" id="PF01435">
    <property type="entry name" value="Peptidase_M48"/>
    <property type="match status" value="1"/>
</dbReference>
<keyword evidence="5 6" id="KW-0482">Metalloprotease</keyword>
<keyword evidence="10" id="KW-1185">Reference proteome</keyword>
<gene>
    <name evidence="9" type="ORF">EDC61_10481</name>
</gene>
<dbReference type="PANTHER" id="PTHR22726:SF1">
    <property type="entry name" value="METALLOENDOPEPTIDASE OMA1, MITOCHONDRIAL"/>
    <property type="match status" value="1"/>
</dbReference>
<dbReference type="InterPro" id="IPR001915">
    <property type="entry name" value="Peptidase_M48"/>
</dbReference>
<dbReference type="RefSeq" id="WP_126462708.1">
    <property type="nucleotide sequence ID" value="NZ_AP018721.1"/>
</dbReference>
<dbReference type="GO" id="GO:0051603">
    <property type="term" value="P:proteolysis involved in protein catabolic process"/>
    <property type="evidence" value="ECO:0007669"/>
    <property type="project" value="TreeGrafter"/>
</dbReference>
<evidence type="ECO:0000259" key="8">
    <source>
        <dbReference type="Pfam" id="PF01435"/>
    </source>
</evidence>
<protein>
    <submittedName>
        <fullName evidence="9">Peptidase M48-like protein</fullName>
    </submittedName>
</protein>
<comment type="caution">
    <text evidence="9">The sequence shown here is derived from an EMBL/GenBank/DDBJ whole genome shotgun (WGS) entry which is preliminary data.</text>
</comment>
<keyword evidence="7" id="KW-1133">Transmembrane helix</keyword>
<dbReference type="PANTHER" id="PTHR22726">
    <property type="entry name" value="METALLOENDOPEPTIDASE OMA1"/>
    <property type="match status" value="1"/>
</dbReference>
<keyword evidence="1 6" id="KW-0645">Protease</keyword>
<evidence type="ECO:0000256" key="4">
    <source>
        <dbReference type="ARBA" id="ARBA00022833"/>
    </source>
</evidence>
<dbReference type="GO" id="GO:0046872">
    <property type="term" value="F:metal ion binding"/>
    <property type="evidence" value="ECO:0007669"/>
    <property type="project" value="UniProtKB-KW"/>
</dbReference>
<dbReference type="AlphaFoldDB" id="A0A4R3JZ59"/>
<evidence type="ECO:0000256" key="5">
    <source>
        <dbReference type="ARBA" id="ARBA00023049"/>
    </source>
</evidence>
<keyword evidence="7" id="KW-0472">Membrane</keyword>
<name>A0A4R3JZ59_9PROT</name>
<evidence type="ECO:0000256" key="1">
    <source>
        <dbReference type="ARBA" id="ARBA00022670"/>
    </source>
</evidence>
<keyword evidence="2" id="KW-0479">Metal-binding</keyword>
<keyword evidence="4 6" id="KW-0862">Zinc</keyword>
<evidence type="ECO:0000256" key="3">
    <source>
        <dbReference type="ARBA" id="ARBA00022801"/>
    </source>
</evidence>
<dbReference type="GO" id="GO:0016020">
    <property type="term" value="C:membrane"/>
    <property type="evidence" value="ECO:0007669"/>
    <property type="project" value="TreeGrafter"/>
</dbReference>
<comment type="similarity">
    <text evidence="6">Belongs to the peptidase M48 family.</text>
</comment>
<proteinExistence type="inferred from homology"/>
<evidence type="ECO:0000256" key="6">
    <source>
        <dbReference type="RuleBase" id="RU003983"/>
    </source>
</evidence>
<organism evidence="9 10">
    <name type="scientific">Sulfuritortus calidifontis</name>
    <dbReference type="NCBI Taxonomy" id="1914471"/>
    <lineage>
        <taxon>Bacteria</taxon>
        <taxon>Pseudomonadati</taxon>
        <taxon>Pseudomonadota</taxon>
        <taxon>Betaproteobacteria</taxon>
        <taxon>Nitrosomonadales</taxon>
        <taxon>Thiobacillaceae</taxon>
        <taxon>Sulfuritortus</taxon>
    </lineage>
</organism>
<dbReference type="InterPro" id="IPR051156">
    <property type="entry name" value="Mito/Outer_Membr_Metalloprot"/>
</dbReference>
<evidence type="ECO:0000313" key="10">
    <source>
        <dbReference type="Proteomes" id="UP000295135"/>
    </source>
</evidence>